<reference evidence="2 3" key="1">
    <citation type="submission" date="2009-02" db="EMBL/GenBank/DDBJ databases">
        <title>Draft genome sequence of Clostridium asparagiforme (DSM 15981).</title>
        <authorList>
            <person name="Sudarsanam P."/>
            <person name="Ley R."/>
            <person name="Guruge J."/>
            <person name="Turnbaugh P.J."/>
            <person name="Mahowald M."/>
            <person name="Liep D."/>
            <person name="Gordon J."/>
        </authorList>
    </citation>
    <scope>NUCLEOTIDE SEQUENCE [LARGE SCALE GENOMIC DNA]</scope>
    <source>
        <strain evidence="2 3">DSM 15981</strain>
    </source>
</reference>
<keyword evidence="1" id="KW-0812">Transmembrane</keyword>
<organism evidence="2 3">
    <name type="scientific">[Clostridium] asparagiforme DSM 15981</name>
    <dbReference type="NCBI Taxonomy" id="518636"/>
    <lineage>
        <taxon>Bacteria</taxon>
        <taxon>Bacillati</taxon>
        <taxon>Bacillota</taxon>
        <taxon>Clostridia</taxon>
        <taxon>Lachnospirales</taxon>
        <taxon>Lachnospiraceae</taxon>
        <taxon>Enterocloster</taxon>
    </lineage>
</organism>
<gene>
    <name evidence="2" type="ORF">CLOSTASPAR_05279</name>
</gene>
<dbReference type="HOGENOM" id="CLU_3116168_0_0_9"/>
<evidence type="ECO:0000313" key="3">
    <source>
        <dbReference type="Proteomes" id="UP000004756"/>
    </source>
</evidence>
<protein>
    <submittedName>
        <fullName evidence="2">Uncharacterized protein</fullName>
    </submittedName>
</protein>
<keyword evidence="1" id="KW-0472">Membrane</keyword>
<keyword evidence="3" id="KW-1185">Reference proteome</keyword>
<evidence type="ECO:0000256" key="1">
    <source>
        <dbReference type="SAM" id="Phobius"/>
    </source>
</evidence>
<comment type="caution">
    <text evidence="2">The sequence shown here is derived from an EMBL/GenBank/DDBJ whole genome shotgun (WGS) entry which is preliminary data.</text>
</comment>
<dbReference type="EMBL" id="ACCJ01000436">
    <property type="protein sequence ID" value="EEG52652.1"/>
    <property type="molecule type" value="Genomic_DNA"/>
</dbReference>
<dbReference type="Proteomes" id="UP000004756">
    <property type="component" value="Unassembled WGS sequence"/>
</dbReference>
<keyword evidence="1" id="KW-1133">Transmembrane helix</keyword>
<dbReference type="AlphaFoldDB" id="C0D7N2"/>
<feature type="transmembrane region" description="Helical" evidence="1">
    <location>
        <begin position="6"/>
        <end position="27"/>
    </location>
</feature>
<name>C0D7N2_9FIRM</name>
<proteinExistence type="predicted"/>
<sequence>MAGNPSVLLWWNLLFWGIMLLTVIRKYKIIDEECKRKDGTANYDWKKQKT</sequence>
<evidence type="ECO:0000313" key="2">
    <source>
        <dbReference type="EMBL" id="EEG52652.1"/>
    </source>
</evidence>
<accession>C0D7N2</accession>